<protein>
    <recommendedName>
        <fullName evidence="15">Phenylalanine--tRNA ligase beta subunit</fullName>
        <ecNumber evidence="15">6.1.1.20</ecNumber>
    </recommendedName>
    <alternativeName>
        <fullName evidence="15">Phenylalanyl-tRNA synthetase beta subunit</fullName>
        <shortName evidence="15">PheRS</shortName>
    </alternativeName>
</protein>
<dbReference type="SUPFAM" id="SSF56037">
    <property type="entry name" value="PheT/TilS domain"/>
    <property type="match status" value="1"/>
</dbReference>
<evidence type="ECO:0000256" key="8">
    <source>
        <dbReference type="ARBA" id="ARBA00022741"/>
    </source>
</evidence>
<organism evidence="20">
    <name type="scientific">Tuwongella immobilis</name>
    <dbReference type="NCBI Taxonomy" id="692036"/>
    <lineage>
        <taxon>Bacteria</taxon>
        <taxon>Pseudomonadati</taxon>
        <taxon>Planctomycetota</taxon>
        <taxon>Planctomycetia</taxon>
        <taxon>Gemmatales</taxon>
        <taxon>Gemmataceae</taxon>
        <taxon>Tuwongella</taxon>
    </lineage>
</organism>
<dbReference type="InterPro" id="IPR020825">
    <property type="entry name" value="Phe-tRNA_synthase-like_B3/B4"/>
</dbReference>
<comment type="subcellular location">
    <subcellularLocation>
        <location evidence="1 15">Cytoplasm</location>
    </subcellularLocation>
</comment>
<dbReference type="PROSITE" id="PS51483">
    <property type="entry name" value="B5"/>
    <property type="match status" value="1"/>
</dbReference>
<dbReference type="Pfam" id="PF03483">
    <property type="entry name" value="B3_4"/>
    <property type="match status" value="1"/>
</dbReference>
<dbReference type="PANTHER" id="PTHR10947:SF0">
    <property type="entry name" value="PHENYLALANINE--TRNA LIGASE BETA SUBUNIT"/>
    <property type="match status" value="1"/>
</dbReference>
<dbReference type="InterPro" id="IPR045060">
    <property type="entry name" value="Phe-tRNA-ligase_IIc_bsu"/>
</dbReference>
<dbReference type="Gene3D" id="3.30.70.380">
    <property type="entry name" value="Ferrodoxin-fold anticodon-binding domain"/>
    <property type="match status" value="1"/>
</dbReference>
<dbReference type="PROSITE" id="PS50886">
    <property type="entry name" value="TRBD"/>
    <property type="match status" value="1"/>
</dbReference>
<dbReference type="SUPFAM" id="SSF54991">
    <property type="entry name" value="Anticodon-binding domain of PheRS"/>
    <property type="match status" value="1"/>
</dbReference>
<dbReference type="SMART" id="SM00874">
    <property type="entry name" value="B5"/>
    <property type="match status" value="1"/>
</dbReference>
<dbReference type="Pfam" id="PF03484">
    <property type="entry name" value="B5"/>
    <property type="match status" value="1"/>
</dbReference>
<keyword evidence="8 15" id="KW-0547">Nucleotide-binding</keyword>
<gene>
    <name evidence="15" type="primary">pheT</name>
    <name evidence="20" type="ORF">GMBLW1_33160</name>
</gene>
<dbReference type="GO" id="GO:0009328">
    <property type="term" value="C:phenylalanine-tRNA ligase complex"/>
    <property type="evidence" value="ECO:0007669"/>
    <property type="project" value="TreeGrafter"/>
</dbReference>
<dbReference type="InterPro" id="IPR005147">
    <property type="entry name" value="tRNA_synthase_B5-dom"/>
</dbReference>
<feature type="domain" description="B5" evidence="19">
    <location>
        <begin position="433"/>
        <end position="509"/>
    </location>
</feature>
<dbReference type="GO" id="GO:0004826">
    <property type="term" value="F:phenylalanine-tRNA ligase activity"/>
    <property type="evidence" value="ECO:0007669"/>
    <property type="project" value="UniProtKB-UniRule"/>
</dbReference>
<evidence type="ECO:0000256" key="1">
    <source>
        <dbReference type="ARBA" id="ARBA00004496"/>
    </source>
</evidence>
<keyword evidence="10 15" id="KW-0460">Magnesium</keyword>
<evidence type="ECO:0000313" key="20">
    <source>
        <dbReference type="EMBL" id="VIP00644.1"/>
    </source>
</evidence>
<dbReference type="Gene3D" id="3.30.56.10">
    <property type="match status" value="2"/>
</dbReference>
<evidence type="ECO:0000256" key="14">
    <source>
        <dbReference type="ARBA" id="ARBA00049255"/>
    </source>
</evidence>
<evidence type="ECO:0000256" key="6">
    <source>
        <dbReference type="ARBA" id="ARBA00022598"/>
    </source>
</evidence>
<keyword evidence="21" id="KW-1185">Reference proteome</keyword>
<evidence type="ECO:0000256" key="4">
    <source>
        <dbReference type="ARBA" id="ARBA00022490"/>
    </source>
</evidence>
<reference evidence="20" key="1">
    <citation type="submission" date="2019-04" db="EMBL/GenBank/DDBJ databases">
        <authorList>
            <consortium name="Science for Life Laboratories"/>
        </authorList>
    </citation>
    <scope>NUCLEOTIDE SEQUENCE</scope>
    <source>
        <strain evidence="20">MBLW1</strain>
    </source>
</reference>
<dbReference type="EC" id="6.1.1.20" evidence="15"/>
<evidence type="ECO:0000256" key="9">
    <source>
        <dbReference type="ARBA" id="ARBA00022840"/>
    </source>
</evidence>
<dbReference type="GO" id="GO:0000287">
    <property type="term" value="F:magnesium ion binding"/>
    <property type="evidence" value="ECO:0007669"/>
    <property type="project" value="UniProtKB-UniRule"/>
</dbReference>
<dbReference type="Pfam" id="PF17759">
    <property type="entry name" value="tRNA_synthFbeta"/>
    <property type="match status" value="1"/>
</dbReference>
<evidence type="ECO:0000313" key="21">
    <source>
        <dbReference type="Proteomes" id="UP000464378"/>
    </source>
</evidence>
<keyword evidence="11 16" id="KW-0694">RNA-binding</keyword>
<evidence type="ECO:0000256" key="12">
    <source>
        <dbReference type="ARBA" id="ARBA00022917"/>
    </source>
</evidence>
<dbReference type="SUPFAM" id="SSF50249">
    <property type="entry name" value="Nucleic acid-binding proteins"/>
    <property type="match status" value="1"/>
</dbReference>
<sequence>MNVPLRWLRDYVPVEMPVAELIERLTLAGLEVSGFRLYGLPCPPGLKVKPEDISPVWDRDKIVTAQVLEVTKHPNADKLKLVKLEYGAAEPKVVVTGAPNIAVGDVGQKVILGLTGSVLFDGHATPKKLSELKPTMLRGVPSDSMVCSAFELGIHEDHDGIIILDADAPVGVPLQDYIGDIVISPDVLPNMARCLSMLGIAREVAALTSQTVTVPATPITAVGAPVSEAVRVEIDNPALCARYTARLIRNCTIRPAPELMRYRLQYAGMRPIKNLVDITNFVMLETGQPLHAFDYDVLVKRAGGQVPTIIVRAAKAGEKLVTLDEVERELKPDMLVIADTAGPIALAGIKGGLETQVTDDSKNILLESANFDFVSIRRTMKSLNLISDASTRFSKGIHPALVVQASDRACALMQTYGDGQVAPGIVDVYPAQPPVQVIDFPRAEIARVLGFAIDDAEVERVLTALEFQLESTATGWKVTVPQNRLDIQAGAADLIEELARISGYDRLPMTRLSAELPPQKGNPALEGEERVRDLLADAGLDEVIHYALTTPEYEALLGVTVGPYVELLNPLSAERRVMRQLLLPSLFEGLVRNLKHQDRVCLYEIGQVYHAVANEKLPAEKRRVAIALCGRRSVSAWDDPLGQKPAALDFFDLKGVIETLLHELHIPAATFRANREIAYLHPGRAAELVVAGTVIGTLGELHPTTAKRYDLTDRQVLVAELDLDALLAAVPVRYAYQPVPTFPAALRDMAVVVSESVTAEQVEAELRQAGGALLRDVRLFDVYQGSSIADGKKSLAYALTYQASDRTLSDKELDKTHQAIEAHLRKSLNASIRGKD</sequence>
<dbReference type="Proteomes" id="UP000464378">
    <property type="component" value="Chromosome"/>
</dbReference>
<dbReference type="CDD" id="cd02796">
    <property type="entry name" value="tRNA_bind_bactPheRS"/>
    <property type="match status" value="1"/>
</dbReference>
<dbReference type="Pfam" id="PF01588">
    <property type="entry name" value="tRNA_bind"/>
    <property type="match status" value="1"/>
</dbReference>
<dbReference type="InterPro" id="IPR045864">
    <property type="entry name" value="aa-tRNA-synth_II/BPL/LPL"/>
</dbReference>
<dbReference type="GO" id="GO:0005524">
    <property type="term" value="F:ATP binding"/>
    <property type="evidence" value="ECO:0007669"/>
    <property type="project" value="UniProtKB-UniRule"/>
</dbReference>
<evidence type="ECO:0000256" key="11">
    <source>
        <dbReference type="ARBA" id="ARBA00022884"/>
    </source>
</evidence>
<dbReference type="InterPro" id="IPR033714">
    <property type="entry name" value="tRNA_bind_bactPheRS"/>
</dbReference>
<dbReference type="InterPro" id="IPR002547">
    <property type="entry name" value="tRNA-bd_dom"/>
</dbReference>
<dbReference type="InterPro" id="IPR004532">
    <property type="entry name" value="Phe-tRNA-ligase_IIc_bsu_bact"/>
</dbReference>
<dbReference type="Gene3D" id="3.30.930.10">
    <property type="entry name" value="Bira Bifunctional Protein, Domain 2"/>
    <property type="match status" value="1"/>
</dbReference>
<dbReference type="PANTHER" id="PTHR10947">
    <property type="entry name" value="PHENYLALANYL-TRNA SYNTHETASE BETA CHAIN AND LEUCINE-RICH REPEAT-CONTAINING PROTEIN 47"/>
    <property type="match status" value="1"/>
</dbReference>
<dbReference type="Gene3D" id="2.40.50.140">
    <property type="entry name" value="Nucleic acid-binding proteins"/>
    <property type="match status" value="1"/>
</dbReference>
<dbReference type="FunCoup" id="A0A6C2YH10">
    <property type="interactions" value="445"/>
</dbReference>
<dbReference type="GO" id="GO:0000049">
    <property type="term" value="F:tRNA binding"/>
    <property type="evidence" value="ECO:0007669"/>
    <property type="project" value="UniProtKB-UniRule"/>
</dbReference>
<evidence type="ECO:0000256" key="3">
    <source>
        <dbReference type="ARBA" id="ARBA00011209"/>
    </source>
</evidence>
<dbReference type="SMART" id="SM00873">
    <property type="entry name" value="B3_4"/>
    <property type="match status" value="1"/>
</dbReference>
<feature type="binding site" evidence="15">
    <location>
        <position position="486"/>
    </location>
    <ligand>
        <name>Mg(2+)</name>
        <dbReference type="ChEBI" id="CHEBI:18420"/>
        <note>shared with alpha subunit</note>
    </ligand>
</feature>
<evidence type="ECO:0000259" key="17">
    <source>
        <dbReference type="PROSITE" id="PS50886"/>
    </source>
</evidence>
<keyword evidence="5 16" id="KW-0820">tRNA-binding</keyword>
<evidence type="ECO:0000256" key="2">
    <source>
        <dbReference type="ARBA" id="ARBA00008653"/>
    </source>
</evidence>
<evidence type="ECO:0000256" key="15">
    <source>
        <dbReference type="HAMAP-Rule" id="MF_00283"/>
    </source>
</evidence>
<dbReference type="HAMAP" id="MF_00283">
    <property type="entry name" value="Phe_tRNA_synth_beta1"/>
    <property type="match status" value="1"/>
</dbReference>
<dbReference type="InterPro" id="IPR005121">
    <property type="entry name" value="Fdx_antiC-bd"/>
</dbReference>
<dbReference type="InterPro" id="IPR012340">
    <property type="entry name" value="NA-bd_OB-fold"/>
</dbReference>
<keyword evidence="12 15" id="KW-0648">Protein biosynthesis</keyword>
<dbReference type="EMBL" id="LR586016">
    <property type="protein sequence ID" value="VIP00644.1"/>
    <property type="molecule type" value="Genomic_DNA"/>
</dbReference>
<name>A0A6C2YH10_9BACT</name>
<dbReference type="EMBL" id="LR593887">
    <property type="protein sequence ID" value="VTR96706.1"/>
    <property type="molecule type" value="Genomic_DNA"/>
</dbReference>
<evidence type="ECO:0000256" key="10">
    <source>
        <dbReference type="ARBA" id="ARBA00022842"/>
    </source>
</evidence>
<dbReference type="InterPro" id="IPR009061">
    <property type="entry name" value="DNA-bd_dom_put_sf"/>
</dbReference>
<accession>A0A6C2YH10</accession>
<comment type="similarity">
    <text evidence="2 15">Belongs to the phenylalanyl-tRNA synthetase beta subunit family. Type 1 subfamily.</text>
</comment>
<dbReference type="NCBIfam" id="TIGR00472">
    <property type="entry name" value="pheT_bact"/>
    <property type="match status" value="1"/>
</dbReference>
<dbReference type="FunFam" id="3.30.70.380:FF:000001">
    <property type="entry name" value="Phenylalanine--tRNA ligase beta subunit"/>
    <property type="match status" value="1"/>
</dbReference>
<keyword evidence="7 15" id="KW-0479">Metal-binding</keyword>
<dbReference type="RefSeq" id="WP_162655846.1">
    <property type="nucleotide sequence ID" value="NZ_LR593887.1"/>
</dbReference>
<feature type="domain" description="FDX-ACB" evidence="18">
    <location>
        <begin position="740"/>
        <end position="833"/>
    </location>
</feature>
<dbReference type="InterPro" id="IPR005146">
    <property type="entry name" value="B3/B4_tRNA-bd"/>
</dbReference>
<dbReference type="InterPro" id="IPR036690">
    <property type="entry name" value="Fdx_antiC-bd_sf"/>
</dbReference>
<keyword evidence="13 15" id="KW-0030">Aminoacyl-tRNA synthetase</keyword>
<dbReference type="GO" id="GO:0006432">
    <property type="term" value="P:phenylalanyl-tRNA aminoacylation"/>
    <property type="evidence" value="ECO:0007669"/>
    <property type="project" value="UniProtKB-UniRule"/>
</dbReference>
<dbReference type="InterPro" id="IPR041616">
    <property type="entry name" value="PheRS_beta_core"/>
</dbReference>
<keyword evidence="9 15" id="KW-0067">ATP-binding</keyword>
<evidence type="ECO:0000256" key="5">
    <source>
        <dbReference type="ARBA" id="ARBA00022555"/>
    </source>
</evidence>
<dbReference type="KEGG" id="tim:GMBLW1_33160"/>
<feature type="domain" description="TRNA-binding" evidence="17">
    <location>
        <begin position="56"/>
        <end position="175"/>
    </location>
</feature>
<dbReference type="PROSITE" id="PS51447">
    <property type="entry name" value="FDX_ACB"/>
    <property type="match status" value="1"/>
</dbReference>
<keyword evidence="4 15" id="KW-0963">Cytoplasm</keyword>
<dbReference type="SUPFAM" id="SSF55681">
    <property type="entry name" value="Class II aaRS and biotin synthetases"/>
    <property type="match status" value="1"/>
</dbReference>
<comment type="subunit">
    <text evidence="3 15">Tetramer of two alpha and two beta subunits.</text>
</comment>
<dbReference type="SUPFAM" id="SSF46955">
    <property type="entry name" value="Putative DNA-binding domain"/>
    <property type="match status" value="1"/>
</dbReference>
<dbReference type="InParanoid" id="A0A6C2YH10"/>
<evidence type="ECO:0000256" key="13">
    <source>
        <dbReference type="ARBA" id="ARBA00023146"/>
    </source>
</evidence>
<evidence type="ECO:0000259" key="18">
    <source>
        <dbReference type="PROSITE" id="PS51447"/>
    </source>
</evidence>
<feature type="binding site" evidence="15">
    <location>
        <position position="497"/>
    </location>
    <ligand>
        <name>Mg(2+)</name>
        <dbReference type="ChEBI" id="CHEBI:18420"/>
        <note>shared with alpha subunit</note>
    </ligand>
</feature>
<evidence type="ECO:0000256" key="7">
    <source>
        <dbReference type="ARBA" id="ARBA00022723"/>
    </source>
</evidence>
<keyword evidence="6 15" id="KW-0436">Ligase</keyword>
<dbReference type="CDD" id="cd00769">
    <property type="entry name" value="PheRS_beta_core"/>
    <property type="match status" value="1"/>
</dbReference>
<dbReference type="SMART" id="SM00896">
    <property type="entry name" value="FDX-ACB"/>
    <property type="match status" value="1"/>
</dbReference>
<feature type="binding site" evidence="15">
    <location>
        <position position="493"/>
    </location>
    <ligand>
        <name>Mg(2+)</name>
        <dbReference type="ChEBI" id="CHEBI:18420"/>
        <note>shared with alpha subunit</note>
    </ligand>
</feature>
<evidence type="ECO:0000259" key="19">
    <source>
        <dbReference type="PROSITE" id="PS51483"/>
    </source>
</evidence>
<feature type="binding site" evidence="15">
    <location>
        <position position="496"/>
    </location>
    <ligand>
        <name>Mg(2+)</name>
        <dbReference type="ChEBI" id="CHEBI:18420"/>
        <note>shared with alpha subunit</note>
    </ligand>
</feature>
<proteinExistence type="inferred from homology"/>
<comment type="catalytic activity">
    <reaction evidence="14 15">
        <text>tRNA(Phe) + L-phenylalanine + ATP = L-phenylalanyl-tRNA(Phe) + AMP + diphosphate + H(+)</text>
        <dbReference type="Rhea" id="RHEA:19413"/>
        <dbReference type="Rhea" id="RHEA-COMP:9668"/>
        <dbReference type="Rhea" id="RHEA-COMP:9699"/>
        <dbReference type="ChEBI" id="CHEBI:15378"/>
        <dbReference type="ChEBI" id="CHEBI:30616"/>
        <dbReference type="ChEBI" id="CHEBI:33019"/>
        <dbReference type="ChEBI" id="CHEBI:58095"/>
        <dbReference type="ChEBI" id="CHEBI:78442"/>
        <dbReference type="ChEBI" id="CHEBI:78531"/>
        <dbReference type="ChEBI" id="CHEBI:456215"/>
        <dbReference type="EC" id="6.1.1.20"/>
    </reaction>
</comment>
<dbReference type="Pfam" id="PF03147">
    <property type="entry name" value="FDX-ACB"/>
    <property type="match status" value="1"/>
</dbReference>
<dbReference type="AlphaFoldDB" id="A0A6C2YH10"/>
<evidence type="ECO:0000256" key="16">
    <source>
        <dbReference type="PROSITE-ProRule" id="PRU00209"/>
    </source>
</evidence>
<comment type="cofactor">
    <cofactor evidence="15">
        <name>Mg(2+)</name>
        <dbReference type="ChEBI" id="CHEBI:18420"/>
    </cofactor>
    <text evidence="15">Binds 2 magnesium ions per tetramer.</text>
</comment>
<dbReference type="Gene3D" id="3.50.40.10">
    <property type="entry name" value="Phenylalanyl-trna Synthetase, Chain B, domain 3"/>
    <property type="match status" value="1"/>
</dbReference>